<keyword evidence="2" id="KW-0560">Oxidoreductase</keyword>
<protein>
    <submittedName>
        <fullName evidence="3">SDR family oxidoreductase</fullName>
    </submittedName>
</protein>
<reference evidence="4" key="1">
    <citation type="submission" date="2023-07" db="EMBL/GenBank/DDBJ databases">
        <title>Conexibacter stalactiti sp. nov., isolated from stalactites in a lava cave and emended description of the genus Conexibacter.</title>
        <authorList>
            <person name="Lee S.D."/>
        </authorList>
    </citation>
    <scope>NUCLEOTIDE SEQUENCE [LARGE SCALE GENOMIC DNA]</scope>
    <source>
        <strain evidence="4">KCTC 39840</strain>
    </source>
</reference>
<sequence length="266" mass="27399">MNALETAATPTPDRPLAGRVALVTGAAQGIGEVTARRLAADGATVAVNDLRETPRLTQLANELGGITAPADVSDHAAIAAAVARAEERLSRPVDLLVANAALEQMGDFLEQEEAEIFDQVDVNLTGTYACIQAVLPGMRRAGGGAIVVITSIWGITGWPRAAAYSASKAGTISLTKALGRELAPERIRVNAIAPGVIDSPQIEVDAADAGMTLDELREMYAGRTALKRVGQPAEIASLVAFLGSPAAEGYAGQVLQPNGGAQLGWA</sequence>
<comment type="similarity">
    <text evidence="1">Belongs to the short-chain dehydrogenases/reductases (SDR) family.</text>
</comment>
<organism evidence="3 4">
    <name type="scientific">Conexibacter stalactiti</name>
    <dbReference type="NCBI Taxonomy" id="1940611"/>
    <lineage>
        <taxon>Bacteria</taxon>
        <taxon>Bacillati</taxon>
        <taxon>Actinomycetota</taxon>
        <taxon>Thermoleophilia</taxon>
        <taxon>Solirubrobacterales</taxon>
        <taxon>Conexibacteraceae</taxon>
        <taxon>Conexibacter</taxon>
    </lineage>
</organism>
<dbReference type="PRINTS" id="PR00080">
    <property type="entry name" value="SDRFAMILY"/>
</dbReference>
<evidence type="ECO:0000313" key="4">
    <source>
        <dbReference type="Proteomes" id="UP001284601"/>
    </source>
</evidence>
<keyword evidence="4" id="KW-1185">Reference proteome</keyword>
<gene>
    <name evidence="3" type="ORF">R7226_16005</name>
</gene>
<dbReference type="InterPro" id="IPR020904">
    <property type="entry name" value="Sc_DH/Rdtase_CS"/>
</dbReference>
<comment type="caution">
    <text evidence="3">The sequence shown here is derived from an EMBL/GenBank/DDBJ whole genome shotgun (WGS) entry which is preliminary data.</text>
</comment>
<evidence type="ECO:0000256" key="1">
    <source>
        <dbReference type="ARBA" id="ARBA00006484"/>
    </source>
</evidence>
<evidence type="ECO:0000313" key="3">
    <source>
        <dbReference type="EMBL" id="MDW5595853.1"/>
    </source>
</evidence>
<proteinExistence type="inferred from homology"/>
<dbReference type="Proteomes" id="UP001284601">
    <property type="component" value="Unassembled WGS sequence"/>
</dbReference>
<dbReference type="PANTHER" id="PTHR24321:SF8">
    <property type="entry name" value="ESTRADIOL 17-BETA-DEHYDROGENASE 8-RELATED"/>
    <property type="match status" value="1"/>
</dbReference>
<dbReference type="InterPro" id="IPR036291">
    <property type="entry name" value="NAD(P)-bd_dom_sf"/>
</dbReference>
<evidence type="ECO:0000256" key="2">
    <source>
        <dbReference type="ARBA" id="ARBA00023002"/>
    </source>
</evidence>
<dbReference type="EMBL" id="JAWSTH010000041">
    <property type="protein sequence ID" value="MDW5595853.1"/>
    <property type="molecule type" value="Genomic_DNA"/>
</dbReference>
<dbReference type="PROSITE" id="PS00061">
    <property type="entry name" value="ADH_SHORT"/>
    <property type="match status" value="1"/>
</dbReference>
<accession>A0ABU4HR95</accession>
<name>A0ABU4HR95_9ACTN</name>
<dbReference type="Pfam" id="PF13561">
    <property type="entry name" value="adh_short_C2"/>
    <property type="match status" value="1"/>
</dbReference>
<dbReference type="Gene3D" id="3.40.50.720">
    <property type="entry name" value="NAD(P)-binding Rossmann-like Domain"/>
    <property type="match status" value="1"/>
</dbReference>
<dbReference type="RefSeq" id="WP_318598197.1">
    <property type="nucleotide sequence ID" value="NZ_JAWSTH010000041.1"/>
</dbReference>
<dbReference type="InterPro" id="IPR002347">
    <property type="entry name" value="SDR_fam"/>
</dbReference>
<dbReference type="PANTHER" id="PTHR24321">
    <property type="entry name" value="DEHYDROGENASES, SHORT CHAIN"/>
    <property type="match status" value="1"/>
</dbReference>
<dbReference type="PRINTS" id="PR00081">
    <property type="entry name" value="GDHRDH"/>
</dbReference>
<dbReference type="SUPFAM" id="SSF51735">
    <property type="entry name" value="NAD(P)-binding Rossmann-fold domains"/>
    <property type="match status" value="1"/>
</dbReference>